<accession>A0A179FGW5</accession>
<dbReference type="InterPro" id="IPR011074">
    <property type="entry name" value="CRAL/TRIO_N_dom"/>
</dbReference>
<feature type="domain" description="CRAL-TRIO" evidence="1">
    <location>
        <begin position="247"/>
        <end position="392"/>
    </location>
</feature>
<dbReference type="RefSeq" id="XP_018142088.1">
    <property type="nucleotide sequence ID" value="XM_018285110.1"/>
</dbReference>
<comment type="caution">
    <text evidence="2">The sequence shown here is derived from an EMBL/GenBank/DDBJ whole genome shotgun (WGS) entry which is preliminary data.</text>
</comment>
<dbReference type="PROSITE" id="PS50191">
    <property type="entry name" value="CRAL_TRIO"/>
    <property type="match status" value="1"/>
</dbReference>
<evidence type="ECO:0000313" key="3">
    <source>
        <dbReference type="Proteomes" id="UP000078397"/>
    </source>
</evidence>
<dbReference type="GeneID" id="28849104"/>
<dbReference type="KEGG" id="pchm:VFPPC_06002"/>
<dbReference type="EMBL" id="LSBJ02000005">
    <property type="protein sequence ID" value="OAQ64774.1"/>
    <property type="molecule type" value="Genomic_DNA"/>
</dbReference>
<dbReference type="PANTHER" id="PTHR46590:SF1">
    <property type="entry name" value="PHOSPHATIDYLINOSITOL TRANSFER PROTEIN CSR1"/>
    <property type="match status" value="1"/>
</dbReference>
<dbReference type="OrthoDB" id="43460at2759"/>
<reference evidence="2 3" key="1">
    <citation type="journal article" date="2016" name="PLoS Pathog.">
        <title>Biosynthesis of antibiotic leucinostatins in bio-control fungus Purpureocillium lilacinum and their inhibition on phytophthora revealed by genome mining.</title>
        <authorList>
            <person name="Wang G."/>
            <person name="Liu Z."/>
            <person name="Lin R."/>
            <person name="Li E."/>
            <person name="Mao Z."/>
            <person name="Ling J."/>
            <person name="Yang Y."/>
            <person name="Yin W.B."/>
            <person name="Xie B."/>
        </authorList>
    </citation>
    <scope>NUCLEOTIDE SEQUENCE [LARGE SCALE GENOMIC DNA]</scope>
    <source>
        <strain evidence="2">170</strain>
    </source>
</reference>
<dbReference type="Proteomes" id="UP000078397">
    <property type="component" value="Unassembled WGS sequence"/>
</dbReference>
<evidence type="ECO:0000313" key="2">
    <source>
        <dbReference type="EMBL" id="OAQ64774.1"/>
    </source>
</evidence>
<dbReference type="CDD" id="cd00170">
    <property type="entry name" value="SEC14"/>
    <property type="match status" value="1"/>
</dbReference>
<dbReference type="Gene3D" id="3.40.525.10">
    <property type="entry name" value="CRAL-TRIO lipid binding domain"/>
    <property type="match status" value="1"/>
</dbReference>
<dbReference type="SMART" id="SM01100">
    <property type="entry name" value="CRAL_TRIO_N"/>
    <property type="match status" value="1"/>
</dbReference>
<dbReference type="PANTHER" id="PTHR46590">
    <property type="entry name" value="PHOSPHATIDYLINOSITOL TRANSFER PROTEIN CSR1-RELATED"/>
    <property type="match status" value="1"/>
</dbReference>
<dbReference type="STRING" id="1380566.A0A179FGW5"/>
<keyword evidence="3" id="KW-1185">Reference proteome</keyword>
<name>A0A179FGW5_METCM</name>
<protein>
    <submittedName>
        <fullName evidence="2">CRAL/TRIO domain-containing protein</fullName>
    </submittedName>
</protein>
<dbReference type="InterPro" id="IPR036865">
    <property type="entry name" value="CRAL-TRIO_dom_sf"/>
</dbReference>
<dbReference type="SUPFAM" id="SSF52087">
    <property type="entry name" value="CRAL/TRIO domain"/>
    <property type="match status" value="1"/>
</dbReference>
<organism evidence="2 3">
    <name type="scientific">Pochonia chlamydosporia 170</name>
    <dbReference type="NCBI Taxonomy" id="1380566"/>
    <lineage>
        <taxon>Eukaryota</taxon>
        <taxon>Fungi</taxon>
        <taxon>Dikarya</taxon>
        <taxon>Ascomycota</taxon>
        <taxon>Pezizomycotina</taxon>
        <taxon>Sordariomycetes</taxon>
        <taxon>Hypocreomycetidae</taxon>
        <taxon>Hypocreales</taxon>
        <taxon>Clavicipitaceae</taxon>
        <taxon>Pochonia</taxon>
    </lineage>
</organism>
<dbReference type="InterPro" id="IPR001251">
    <property type="entry name" value="CRAL-TRIO_dom"/>
</dbReference>
<dbReference type="Pfam" id="PF03765">
    <property type="entry name" value="CRAL_TRIO_N"/>
    <property type="match status" value="1"/>
</dbReference>
<gene>
    <name evidence="2" type="ORF">VFPPC_06002</name>
</gene>
<dbReference type="SMART" id="SM00516">
    <property type="entry name" value="SEC14"/>
    <property type="match status" value="1"/>
</dbReference>
<dbReference type="InterPro" id="IPR036273">
    <property type="entry name" value="CRAL/TRIO_N_dom_sf"/>
</dbReference>
<proteinExistence type="predicted"/>
<dbReference type="AlphaFoldDB" id="A0A179FGW5"/>
<dbReference type="InterPro" id="IPR052432">
    <property type="entry name" value="PITP/CRAL-TRIO"/>
</dbReference>
<dbReference type="Pfam" id="PF00650">
    <property type="entry name" value="CRAL_TRIO"/>
    <property type="match status" value="1"/>
</dbReference>
<evidence type="ECO:0000259" key="1">
    <source>
        <dbReference type="PROSITE" id="PS50191"/>
    </source>
</evidence>
<sequence length="499" mass="57098">MATNGAGAIAEGHLGNLTSEQEALLRKLWQTVFMLYNMFEHTGPIVSDTGSKAESTKQRTGFFGRKTSDAAPPPKQSADVMEALNIITSDPHEQQRLLKQFQQLVAMQSPESIKQFKEGLAAAPPESIQQLRDVLATQSPETLRDFQKILHGQTAQSIRAMVIGAVKHEHPDTLILRFLRARKWDINKALMMMFKAMNWRHTDFHVDEEIMPHGEAGAVEDEKNGDKAAKTLGHDFMKQIRMGKSFLHGTDRHERPICIVRVRLHRASDQCVESIERYTTYLIETARFVLNPPIETACLIFDMTSFTLANMDYVPVKFMIMCFEANYPESLGVVLIHNAPWVFKGIWKIIHGWLDPVIAAKVHFTYGRKDLEEFIAPDQLIKELGGDEDWEYKYEEPIEGENEVMKDTETRDKLRREREDIAQRFEDATKEWILHAEGPKGDEVKAKRDAVAKEVRENYWKLDKYVRAKSLYDRQGYIRGGEEVKWYEANGTKAANGSA</sequence>
<dbReference type="SUPFAM" id="SSF46938">
    <property type="entry name" value="CRAL/TRIO N-terminal domain"/>
    <property type="match status" value="1"/>
</dbReference>